<feature type="region of interest" description="Disordered" evidence="12">
    <location>
        <begin position="909"/>
        <end position="929"/>
    </location>
</feature>
<dbReference type="PANTHER" id="PTHR11070:SF2">
    <property type="entry name" value="ATP-DEPENDENT DNA HELICASE SRS2"/>
    <property type="match status" value="1"/>
</dbReference>
<dbReference type="Pfam" id="PF13361">
    <property type="entry name" value="UvrD_C"/>
    <property type="match status" value="1"/>
</dbReference>
<evidence type="ECO:0000256" key="2">
    <source>
        <dbReference type="ARBA" id="ARBA00022741"/>
    </source>
</evidence>
<dbReference type="CDD" id="cd17932">
    <property type="entry name" value="DEXQc_UvrD"/>
    <property type="match status" value="1"/>
</dbReference>
<dbReference type="GO" id="GO:0003677">
    <property type="term" value="F:DNA binding"/>
    <property type="evidence" value="ECO:0007669"/>
    <property type="project" value="UniProtKB-KW"/>
</dbReference>
<dbReference type="InterPro" id="IPR027417">
    <property type="entry name" value="P-loop_NTPase"/>
</dbReference>
<protein>
    <recommendedName>
        <fullName evidence="9">DNA 3'-5' helicase</fullName>
        <ecNumber evidence="9">5.6.2.4</ecNumber>
    </recommendedName>
</protein>
<organism evidence="15 16">
    <name type="scientific">Cyanidium caldarium</name>
    <name type="common">Red alga</name>
    <dbReference type="NCBI Taxonomy" id="2771"/>
    <lineage>
        <taxon>Eukaryota</taxon>
        <taxon>Rhodophyta</taxon>
        <taxon>Bangiophyceae</taxon>
        <taxon>Cyanidiales</taxon>
        <taxon>Cyanidiaceae</taxon>
        <taxon>Cyanidium</taxon>
    </lineage>
</organism>
<evidence type="ECO:0000256" key="7">
    <source>
        <dbReference type="ARBA" id="ARBA00023235"/>
    </source>
</evidence>
<dbReference type="PROSITE" id="PS51217">
    <property type="entry name" value="UVRD_HELICASE_CTER"/>
    <property type="match status" value="1"/>
</dbReference>
<dbReference type="InterPro" id="IPR000212">
    <property type="entry name" value="DNA_helicase_UvrD/REP"/>
</dbReference>
<gene>
    <name evidence="15" type="ORF">CDCA_CDCA07G2215</name>
</gene>
<feature type="compositionally biased region" description="Low complexity" evidence="12">
    <location>
        <begin position="949"/>
        <end position="968"/>
    </location>
</feature>
<dbReference type="SUPFAM" id="SSF52540">
    <property type="entry name" value="P-loop containing nucleoside triphosphate hydrolases"/>
    <property type="match status" value="1"/>
</dbReference>
<evidence type="ECO:0000256" key="10">
    <source>
        <dbReference type="ARBA" id="ARBA00048988"/>
    </source>
</evidence>
<feature type="region of interest" description="Disordered" evidence="12">
    <location>
        <begin position="949"/>
        <end position="970"/>
    </location>
</feature>
<keyword evidence="4 11" id="KW-0347">Helicase</keyword>
<feature type="binding site" evidence="11">
    <location>
        <begin position="145"/>
        <end position="152"/>
    </location>
    <ligand>
        <name>ATP</name>
        <dbReference type="ChEBI" id="CHEBI:30616"/>
    </ligand>
</feature>
<name>A0AAV9IVR7_CYACA</name>
<keyword evidence="5 11" id="KW-0067">ATP-binding</keyword>
<evidence type="ECO:0000256" key="4">
    <source>
        <dbReference type="ARBA" id="ARBA00022806"/>
    </source>
</evidence>
<dbReference type="InterPro" id="IPR014017">
    <property type="entry name" value="DNA_helicase_UvrD-like_C"/>
</dbReference>
<dbReference type="Pfam" id="PF00580">
    <property type="entry name" value="UvrD-helicase"/>
    <property type="match status" value="1"/>
</dbReference>
<keyword evidence="2 11" id="KW-0547">Nucleotide-binding</keyword>
<dbReference type="Gene3D" id="1.10.10.160">
    <property type="match status" value="1"/>
</dbReference>
<dbReference type="PANTHER" id="PTHR11070">
    <property type="entry name" value="UVRD / RECB / PCRA DNA HELICASE FAMILY MEMBER"/>
    <property type="match status" value="1"/>
</dbReference>
<proteinExistence type="inferred from homology"/>
<feature type="compositionally biased region" description="Low complexity" evidence="12">
    <location>
        <begin position="98"/>
        <end position="111"/>
    </location>
</feature>
<evidence type="ECO:0000313" key="16">
    <source>
        <dbReference type="Proteomes" id="UP001301350"/>
    </source>
</evidence>
<keyword evidence="3 11" id="KW-0378">Hydrolase</keyword>
<keyword evidence="6" id="KW-0238">DNA-binding</keyword>
<evidence type="ECO:0000256" key="9">
    <source>
        <dbReference type="ARBA" id="ARBA00034808"/>
    </source>
</evidence>
<dbReference type="AlphaFoldDB" id="A0AAV9IVR7"/>
<accession>A0AAV9IVR7</accession>
<keyword evidence="16" id="KW-1185">Reference proteome</keyword>
<dbReference type="GO" id="GO:0000725">
    <property type="term" value="P:recombinational repair"/>
    <property type="evidence" value="ECO:0007669"/>
    <property type="project" value="TreeGrafter"/>
</dbReference>
<comment type="caution">
    <text evidence="15">The sequence shown here is derived from an EMBL/GenBank/DDBJ whole genome shotgun (WGS) entry which is preliminary data.</text>
</comment>
<keyword evidence="7" id="KW-0413">Isomerase</keyword>
<dbReference type="EMBL" id="JANCYW010000007">
    <property type="protein sequence ID" value="KAK4536190.1"/>
    <property type="molecule type" value="Genomic_DNA"/>
</dbReference>
<comment type="similarity">
    <text evidence="1">Belongs to the helicase family. UvrD subfamily.</text>
</comment>
<dbReference type="EC" id="5.6.2.4" evidence="9"/>
<dbReference type="Gene3D" id="1.10.486.10">
    <property type="entry name" value="PCRA, domain 4"/>
    <property type="match status" value="2"/>
</dbReference>
<comment type="catalytic activity">
    <reaction evidence="8">
        <text>Couples ATP hydrolysis with the unwinding of duplex DNA by translocating in the 3'-5' direction.</text>
        <dbReference type="EC" id="5.6.2.4"/>
    </reaction>
</comment>
<dbReference type="GO" id="GO:0005524">
    <property type="term" value="F:ATP binding"/>
    <property type="evidence" value="ECO:0007669"/>
    <property type="project" value="UniProtKB-UniRule"/>
</dbReference>
<feature type="region of interest" description="Disordered" evidence="12">
    <location>
        <begin position="84"/>
        <end position="113"/>
    </location>
</feature>
<dbReference type="InterPro" id="IPR013986">
    <property type="entry name" value="DExx_box_DNA_helicase_dom_sf"/>
</dbReference>
<feature type="domain" description="UvrD-like helicase C-terminal" evidence="14">
    <location>
        <begin position="425"/>
        <end position="773"/>
    </location>
</feature>
<dbReference type="Gene3D" id="3.40.50.300">
    <property type="entry name" value="P-loop containing nucleotide triphosphate hydrolases"/>
    <property type="match status" value="3"/>
</dbReference>
<evidence type="ECO:0000256" key="8">
    <source>
        <dbReference type="ARBA" id="ARBA00034617"/>
    </source>
</evidence>
<evidence type="ECO:0000256" key="11">
    <source>
        <dbReference type="PROSITE-ProRule" id="PRU00560"/>
    </source>
</evidence>
<evidence type="ECO:0000259" key="14">
    <source>
        <dbReference type="PROSITE" id="PS51217"/>
    </source>
</evidence>
<comment type="catalytic activity">
    <reaction evidence="10">
        <text>ATP + H2O = ADP + phosphate + H(+)</text>
        <dbReference type="Rhea" id="RHEA:13065"/>
        <dbReference type="ChEBI" id="CHEBI:15377"/>
        <dbReference type="ChEBI" id="CHEBI:15378"/>
        <dbReference type="ChEBI" id="CHEBI:30616"/>
        <dbReference type="ChEBI" id="CHEBI:43474"/>
        <dbReference type="ChEBI" id="CHEBI:456216"/>
        <dbReference type="EC" id="5.6.2.4"/>
    </reaction>
</comment>
<evidence type="ECO:0000259" key="13">
    <source>
        <dbReference type="PROSITE" id="PS51198"/>
    </source>
</evidence>
<dbReference type="InterPro" id="IPR014016">
    <property type="entry name" value="UvrD-like_ATP-bd"/>
</dbReference>
<evidence type="ECO:0000256" key="3">
    <source>
        <dbReference type="ARBA" id="ARBA00022801"/>
    </source>
</evidence>
<feature type="domain" description="UvrD-like helicase ATP-binding" evidence="13">
    <location>
        <begin position="124"/>
        <end position="424"/>
    </location>
</feature>
<evidence type="ECO:0000256" key="5">
    <source>
        <dbReference type="ARBA" id="ARBA00022840"/>
    </source>
</evidence>
<dbReference type="GO" id="GO:0043138">
    <property type="term" value="F:3'-5' DNA helicase activity"/>
    <property type="evidence" value="ECO:0007669"/>
    <property type="project" value="UniProtKB-EC"/>
</dbReference>
<sequence length="1013" mass="112642">MRRQIAEGTRALSSRAPLRERKGVFTAALAFSLPPLLGFALKRAMPARKSDRSQTVAASCSRSALKLAARTSGQLGSRAAKFVKPELPPPPTASESKPSPAAQPLSLQAQATSDDQVPDWLHGQLNEEQLAVVTASPEAPILVFAGPGSGKTRVLTYRIAYLIAAHGVAPRQVLAVTFTNKAANEMKSRVLMLLQQQQLGLGGDDASEQQLASLRIGTFHSTCAHVLRLYGHQMGLPSDFVIYDTSDSEKLIALIMEQEFHLESTVMKPSAVRITVSKLKTDAPNPFSSLEDPAIEDYERRVRAIMEAYQLRMREANALDFDDLLLECVNLLEQCPSVRVALQRKWRYILVDESQDSNRFQYDFVRLASTDVRSGALVSPVFMVGDADQSIYGWRGADLHQFVRIRDELPDCQVFFLELNYRSTEPIVRLAQHIIEQDAKRLAPEKQMKTHWSQGQLPAVVHCPDSRAEGMFAVTMAQYLVEEYGISWDDMAVMYRANSRSRGIEEECVRAGIPYRILGGMRFYERLEIKDTLAYLRLLGNVDDVVNFERVINTPPRGLGDVSVNRLLEWAHQLHLSPMRALELLAHLASDSAIATEAGLAAEQLPPSAPVAQLLQRGEVCLADSALNNRQLTAYLQFYGQYCGWRALLQRKRQAPGGEAVATLTHVVSQMLDDVGYREHLKTVSQSTGNAALRSAHDVHRERLENIQALLQAITKFEDTVGGDAQTLQEVLQLYLEEVALVSRSEEEYLSQQPDGEGWQGRLSLMTLHASKGLEFAVVCIAGAEDGTLPHFRCLDEPDRMDEERRLLYVGVTRAKSFLFITWDGLPLSTGDDKEDRALFEMQRFRGGRPLRPLSAFLMSVPTELLQRRQAKQWMREIARSHDWARRSPKLDGMLSAFLRRVDAAEATSSSRSPYKASGGRGNAPPYFQRASEYRGNWGGKYGKRSSSYLKSSSSSSSSAGPRPSSMSVGRVVHHEQYGKGVIVSRPRKTGLVSVVFFGDDVGKKLVPQGELS</sequence>
<evidence type="ECO:0000313" key="15">
    <source>
        <dbReference type="EMBL" id="KAK4536190.1"/>
    </source>
</evidence>
<dbReference type="PROSITE" id="PS51198">
    <property type="entry name" value="UVRD_HELICASE_ATP_BIND"/>
    <property type="match status" value="1"/>
</dbReference>
<dbReference type="GO" id="GO:0016787">
    <property type="term" value="F:hydrolase activity"/>
    <property type="evidence" value="ECO:0007669"/>
    <property type="project" value="UniProtKB-UniRule"/>
</dbReference>
<dbReference type="CDD" id="cd18807">
    <property type="entry name" value="SF1_C_UvrD"/>
    <property type="match status" value="1"/>
</dbReference>
<dbReference type="Proteomes" id="UP001301350">
    <property type="component" value="Unassembled WGS sequence"/>
</dbReference>
<reference evidence="15 16" key="1">
    <citation type="submission" date="2022-07" db="EMBL/GenBank/DDBJ databases">
        <title>Genome-wide signatures of adaptation to extreme environments.</title>
        <authorList>
            <person name="Cho C.H."/>
            <person name="Yoon H.S."/>
        </authorList>
    </citation>
    <scope>NUCLEOTIDE SEQUENCE [LARGE SCALE GENOMIC DNA]</scope>
    <source>
        <strain evidence="15 16">DBV 063 E5</strain>
    </source>
</reference>
<evidence type="ECO:0000256" key="12">
    <source>
        <dbReference type="SAM" id="MobiDB-lite"/>
    </source>
</evidence>
<evidence type="ECO:0000256" key="6">
    <source>
        <dbReference type="ARBA" id="ARBA00023125"/>
    </source>
</evidence>
<evidence type="ECO:0000256" key="1">
    <source>
        <dbReference type="ARBA" id="ARBA00009922"/>
    </source>
</evidence>